<dbReference type="Proteomes" id="UP001303532">
    <property type="component" value="Chromosome"/>
</dbReference>
<evidence type="ECO:0000313" key="1">
    <source>
        <dbReference type="EMBL" id="WOV84457.1"/>
    </source>
</evidence>
<keyword evidence="2" id="KW-1185">Reference proteome</keyword>
<gene>
    <name evidence="1" type="ORF">PGH26_00610</name>
</gene>
<sequence length="48" mass="4820">MAMSGFLAGTGGLAARTSGFLVGTSGLAARTSGFRAGSCCRSKNRSYE</sequence>
<name>A0ABZ0KVM1_9BACL</name>
<dbReference type="EMBL" id="CP116341">
    <property type="protein sequence ID" value="WOV84457.1"/>
    <property type="molecule type" value="Genomic_DNA"/>
</dbReference>
<protein>
    <submittedName>
        <fullName evidence="1">Uncharacterized protein</fullName>
    </submittedName>
</protein>
<dbReference type="RefSeq" id="WP_323692105.1">
    <property type="nucleotide sequence ID" value="NZ_CP116341.1"/>
</dbReference>
<reference evidence="1 2" key="1">
    <citation type="submission" date="2023-01" db="EMBL/GenBank/DDBJ databases">
        <title>Sporosarcina sp. nov., isolated from Korean tranditional fermented seafood 'Jeotgal'.</title>
        <authorList>
            <person name="Yang A.-I."/>
        </authorList>
    </citation>
    <scope>NUCLEOTIDE SEQUENCE [LARGE SCALE GENOMIC DNA]</scope>
    <source>
        <strain evidence="1 2">B2O-1</strain>
    </source>
</reference>
<proteinExistence type="predicted"/>
<evidence type="ECO:0000313" key="2">
    <source>
        <dbReference type="Proteomes" id="UP001303532"/>
    </source>
</evidence>
<accession>A0ABZ0KVM1</accession>
<organism evidence="1 2">
    <name type="scientific">Sporosarcina jeotgali</name>
    <dbReference type="NCBI Taxonomy" id="3020056"/>
    <lineage>
        <taxon>Bacteria</taxon>
        <taxon>Bacillati</taxon>
        <taxon>Bacillota</taxon>
        <taxon>Bacilli</taxon>
        <taxon>Bacillales</taxon>
        <taxon>Caryophanaceae</taxon>
        <taxon>Sporosarcina</taxon>
    </lineage>
</organism>